<proteinExistence type="predicted"/>
<reference evidence="1" key="1">
    <citation type="submission" date="2018-02" db="EMBL/GenBank/DDBJ databases">
        <title>Rhizophora mucronata_Transcriptome.</title>
        <authorList>
            <person name="Meera S.P."/>
            <person name="Sreeshan A."/>
            <person name="Augustine A."/>
        </authorList>
    </citation>
    <scope>NUCLEOTIDE SEQUENCE</scope>
    <source>
        <tissue evidence="1">Leaf</tissue>
    </source>
</reference>
<evidence type="ECO:0000313" key="1">
    <source>
        <dbReference type="EMBL" id="MBX54832.1"/>
    </source>
</evidence>
<name>A0A2P2PJF1_RHIMU</name>
<dbReference type="EMBL" id="GGEC01074348">
    <property type="protein sequence ID" value="MBX54832.1"/>
    <property type="molecule type" value="Transcribed_RNA"/>
</dbReference>
<sequence>MLFQKRSIMNQY</sequence>
<protein>
    <submittedName>
        <fullName evidence="1">Uncharacterized protein</fullName>
    </submittedName>
</protein>
<accession>A0A2P2PJF1</accession>
<organism evidence="1">
    <name type="scientific">Rhizophora mucronata</name>
    <name type="common">Asiatic mangrove</name>
    <dbReference type="NCBI Taxonomy" id="61149"/>
    <lineage>
        <taxon>Eukaryota</taxon>
        <taxon>Viridiplantae</taxon>
        <taxon>Streptophyta</taxon>
        <taxon>Embryophyta</taxon>
        <taxon>Tracheophyta</taxon>
        <taxon>Spermatophyta</taxon>
        <taxon>Magnoliopsida</taxon>
        <taxon>eudicotyledons</taxon>
        <taxon>Gunneridae</taxon>
        <taxon>Pentapetalae</taxon>
        <taxon>rosids</taxon>
        <taxon>fabids</taxon>
        <taxon>Malpighiales</taxon>
        <taxon>Rhizophoraceae</taxon>
        <taxon>Rhizophora</taxon>
    </lineage>
</organism>